<evidence type="ECO:0000313" key="1">
    <source>
        <dbReference type="EMBL" id="UWP78864.1"/>
    </source>
</evidence>
<protein>
    <recommendedName>
        <fullName evidence="3">LigA protein</fullName>
    </recommendedName>
</protein>
<accession>A0ABY5VP27</accession>
<reference evidence="1" key="2">
    <citation type="submission" date="2022-09" db="EMBL/GenBank/DDBJ databases">
        <title>Biosynthetic gene clusters of Dactylosporangioum fulvum.</title>
        <authorList>
            <person name="Caradec T."/>
        </authorList>
    </citation>
    <scope>NUCLEOTIDE SEQUENCE</scope>
    <source>
        <strain evidence="1">NRRL B-16292</strain>
    </source>
</reference>
<gene>
    <name evidence="1" type="ORF">Dfulv_27240</name>
</gene>
<dbReference type="Gene3D" id="2.30.320.10">
    <property type="entry name" value="YwqG-like"/>
    <property type="match status" value="1"/>
</dbReference>
<name>A0ABY5VP27_9ACTN</name>
<evidence type="ECO:0000313" key="2">
    <source>
        <dbReference type="Proteomes" id="UP001059617"/>
    </source>
</evidence>
<dbReference type="EMBL" id="CP073720">
    <property type="protein sequence ID" value="UWP78864.1"/>
    <property type="molecule type" value="Genomic_DNA"/>
</dbReference>
<dbReference type="RefSeq" id="WP_259856286.1">
    <property type="nucleotide sequence ID" value="NZ_BAAAST010000075.1"/>
</dbReference>
<evidence type="ECO:0008006" key="3">
    <source>
        <dbReference type="Google" id="ProtNLM"/>
    </source>
</evidence>
<keyword evidence="2" id="KW-1185">Reference proteome</keyword>
<dbReference type="Proteomes" id="UP001059617">
    <property type="component" value="Chromosome"/>
</dbReference>
<organism evidence="1 2">
    <name type="scientific">Dactylosporangium fulvum</name>
    <dbReference type="NCBI Taxonomy" id="53359"/>
    <lineage>
        <taxon>Bacteria</taxon>
        <taxon>Bacillati</taxon>
        <taxon>Actinomycetota</taxon>
        <taxon>Actinomycetes</taxon>
        <taxon>Micromonosporales</taxon>
        <taxon>Micromonosporaceae</taxon>
        <taxon>Dactylosporangium</taxon>
    </lineage>
</organism>
<sequence length="329" mass="35704">MRDVRELLAAIPELAAYERTATRLHPRPGEVSAADSHVGGPLRWPAGEPWPTCDAPVFAMQDVPLPGDLVRRLRDAERQRVQRHVMTEEEVALHREIAAVVGPGYSGFGSVGGGPVVGRRFGERPHPRPNPLIPVAQLRAADIPDLPRPGGADLLQVLWCPHLHAAGPTGPTVHLRWRCEADLTGPFAEPPDGEPADDDLVPVPCRLHPQRVVEYPFPQELPDTIRSRVGAGYPGLALAPGWKVGGHADWSLTDLGETPCPRCAGPTDLLLVVDSKEYDGGTPDRWRLADDPDPDEAREPTGVVVGRHGALRVFVCLRCPDTPSLLDQQ</sequence>
<proteinExistence type="predicted"/>
<reference evidence="1" key="1">
    <citation type="submission" date="2021-04" db="EMBL/GenBank/DDBJ databases">
        <authorList>
            <person name="Hartkoorn R.C."/>
            <person name="Beaudoing E."/>
            <person name="Hot D."/>
        </authorList>
    </citation>
    <scope>NUCLEOTIDE SEQUENCE</scope>
    <source>
        <strain evidence="1">NRRL B-16292</strain>
    </source>
</reference>